<keyword evidence="9 11" id="KW-0472">Membrane</keyword>
<dbReference type="PANTHER" id="PTHR32552">
    <property type="entry name" value="FERRICHROME IRON RECEPTOR-RELATED"/>
    <property type="match status" value="1"/>
</dbReference>
<feature type="domain" description="TonB-dependent receptor-like beta-barrel" evidence="14">
    <location>
        <begin position="252"/>
        <end position="665"/>
    </location>
</feature>
<evidence type="ECO:0000256" key="4">
    <source>
        <dbReference type="ARBA" id="ARBA00022496"/>
    </source>
</evidence>
<gene>
    <name evidence="16" type="ORF">GKC30_03730</name>
</gene>
<keyword evidence="3 11" id="KW-1134">Transmembrane beta strand</keyword>
<dbReference type="InterPro" id="IPR012910">
    <property type="entry name" value="Plug_dom"/>
</dbReference>
<dbReference type="InterPro" id="IPR036942">
    <property type="entry name" value="Beta-barrel_TonB_sf"/>
</dbReference>
<dbReference type="EMBL" id="WODC01000001">
    <property type="protein sequence ID" value="MUM76742.1"/>
    <property type="molecule type" value="Genomic_DNA"/>
</dbReference>
<dbReference type="Gene3D" id="2.40.170.20">
    <property type="entry name" value="TonB-dependent receptor, beta-barrel domain"/>
    <property type="match status" value="1"/>
</dbReference>
<dbReference type="GO" id="GO:0009279">
    <property type="term" value="C:cell outer membrane"/>
    <property type="evidence" value="ECO:0007669"/>
    <property type="project" value="UniProtKB-SubCell"/>
</dbReference>
<dbReference type="Proteomes" id="UP000461162">
    <property type="component" value="Unassembled WGS sequence"/>
</dbReference>
<comment type="similarity">
    <text evidence="11 12">Belongs to the TonB-dependent receptor family.</text>
</comment>
<dbReference type="CDD" id="cd01347">
    <property type="entry name" value="ligand_gated_channel"/>
    <property type="match status" value="1"/>
</dbReference>
<dbReference type="InterPro" id="IPR039426">
    <property type="entry name" value="TonB-dep_rcpt-like"/>
</dbReference>
<comment type="caution">
    <text evidence="16">The sequence shown here is derived from an EMBL/GenBank/DDBJ whole genome shotgun (WGS) entry which is preliminary data.</text>
</comment>
<accession>A0A7K1KLG8</accession>
<keyword evidence="17" id="KW-1185">Reference proteome</keyword>
<feature type="chain" id="PRO_5029841153" evidence="13">
    <location>
        <begin position="34"/>
        <end position="697"/>
    </location>
</feature>
<evidence type="ECO:0000256" key="7">
    <source>
        <dbReference type="ARBA" id="ARBA00023065"/>
    </source>
</evidence>
<keyword evidence="10 11" id="KW-0998">Cell outer membrane</keyword>
<evidence type="ECO:0000259" key="14">
    <source>
        <dbReference type="Pfam" id="PF00593"/>
    </source>
</evidence>
<evidence type="ECO:0000256" key="10">
    <source>
        <dbReference type="ARBA" id="ARBA00023237"/>
    </source>
</evidence>
<keyword evidence="8 12" id="KW-0798">TonB box</keyword>
<feature type="domain" description="TonB-dependent receptor plug" evidence="15">
    <location>
        <begin position="68"/>
        <end position="173"/>
    </location>
</feature>
<dbReference type="GO" id="GO:0006826">
    <property type="term" value="P:iron ion transport"/>
    <property type="evidence" value="ECO:0007669"/>
    <property type="project" value="UniProtKB-KW"/>
</dbReference>
<keyword evidence="13" id="KW-0732">Signal</keyword>
<evidence type="ECO:0000256" key="1">
    <source>
        <dbReference type="ARBA" id="ARBA00004571"/>
    </source>
</evidence>
<keyword evidence="5 11" id="KW-0812">Transmembrane</keyword>
<keyword evidence="2 11" id="KW-0813">Transport</keyword>
<evidence type="ECO:0000256" key="12">
    <source>
        <dbReference type="RuleBase" id="RU003357"/>
    </source>
</evidence>
<protein>
    <submittedName>
        <fullName evidence="16">TonB-dependent receptor</fullName>
    </submittedName>
</protein>
<keyword evidence="4" id="KW-0410">Iron transport</keyword>
<comment type="subcellular location">
    <subcellularLocation>
        <location evidence="1 11">Cell outer membrane</location>
        <topology evidence="1 11">Multi-pass membrane protein</topology>
    </subcellularLocation>
</comment>
<evidence type="ECO:0000256" key="13">
    <source>
        <dbReference type="SAM" id="SignalP"/>
    </source>
</evidence>
<sequence>MQFSKVRQRIRNGFMIVFLVAAVALLASPKAMAESLEGENAGAGSEKEESYHTLVPVVITAEKRQTEVQKTPVAVTVFTAQDLEDKNLKTVHDVLAQVPNLMQVDTIGSNTMASFRGSITSMGTETTPLVIYIDGVPVDSYSSMDASLLNIERIEVLRGAQATLYGKNAFSGVVNIISKKPDNTPTGKVYIDGGSEFSMEAGATTSGPIIEDKLFFSLSGSHDYRDGYMTGSDSNDERNTRLKGQLRLLPTDDSELNLHLTYTKYKEGALPVVRGSGPSLHGDASETDHRNKDTFSAALHGAVDLSAVELKSVTTFRSDDMKASHDNSTYMAGTYNEYKESSWEVTQELRIQNADSSAGGVNWLAGLYGGYRELDRKKWYTPSTTINFPYEDKMLEFAPFGQAEVPLFVDELKLTTGLRWQYVDRRANIKTTMGAVSLVNENPSESWSEFLPKAVLSYEITDEHMVYAGVNRSFLPGGFSRQVVPGITETTYKPQYAWNYEMGAKTSWLENRLNANLTLFYSKYTDMHVTSMNMIIGGPVATNAGKVTAYGAEAELDAQILPGLRGTASFGYTHAKFDEYKATNMLGVDVDYSGKKVQYTPDYTGNLSLVYRHQSGFMGQAGVLYSSKIYWDAGNTASRGSMATVNAKVGYEQESFDIYLYANNLFDKRYSTLYESTMDYSLTAPPREVGLQLAYRW</sequence>
<evidence type="ECO:0000256" key="3">
    <source>
        <dbReference type="ARBA" id="ARBA00022452"/>
    </source>
</evidence>
<dbReference type="PROSITE" id="PS52016">
    <property type="entry name" value="TONB_DEPENDENT_REC_3"/>
    <property type="match status" value="1"/>
</dbReference>
<dbReference type="AlphaFoldDB" id="A0A7K1KLG8"/>
<evidence type="ECO:0000256" key="2">
    <source>
        <dbReference type="ARBA" id="ARBA00022448"/>
    </source>
</evidence>
<evidence type="ECO:0000256" key="9">
    <source>
        <dbReference type="ARBA" id="ARBA00023136"/>
    </source>
</evidence>
<dbReference type="InterPro" id="IPR000531">
    <property type="entry name" value="Beta-barrel_TonB"/>
</dbReference>
<reference evidence="16 17" key="1">
    <citation type="submission" date="2019-11" db="EMBL/GenBank/DDBJ databases">
        <title>Pseudodesulfovibrio alkaliphilus, sp. nov., an alkaliphilic sulfate-reducing bacteria from mud volcano of Taman peninsula, Russia.</title>
        <authorList>
            <person name="Frolova A."/>
            <person name="Merkel A.Y."/>
            <person name="Slobodkin A.I."/>
        </authorList>
    </citation>
    <scope>NUCLEOTIDE SEQUENCE [LARGE SCALE GENOMIC DNA]</scope>
    <source>
        <strain evidence="16 17">F-1</strain>
    </source>
</reference>
<evidence type="ECO:0000256" key="11">
    <source>
        <dbReference type="PROSITE-ProRule" id="PRU01360"/>
    </source>
</evidence>
<evidence type="ECO:0000256" key="8">
    <source>
        <dbReference type="ARBA" id="ARBA00023077"/>
    </source>
</evidence>
<evidence type="ECO:0000259" key="15">
    <source>
        <dbReference type="Pfam" id="PF07715"/>
    </source>
</evidence>
<keyword evidence="7" id="KW-0406">Ion transport</keyword>
<name>A0A7K1KLG8_9BACT</name>
<dbReference type="Pfam" id="PF07715">
    <property type="entry name" value="Plug"/>
    <property type="match status" value="1"/>
</dbReference>
<organism evidence="16 17">
    <name type="scientific">Pseudodesulfovibrio alkaliphilus</name>
    <dbReference type="NCBI Taxonomy" id="2661613"/>
    <lineage>
        <taxon>Bacteria</taxon>
        <taxon>Pseudomonadati</taxon>
        <taxon>Thermodesulfobacteriota</taxon>
        <taxon>Desulfovibrionia</taxon>
        <taxon>Desulfovibrionales</taxon>
        <taxon>Desulfovibrionaceae</taxon>
    </lineage>
</organism>
<evidence type="ECO:0000313" key="16">
    <source>
        <dbReference type="EMBL" id="MUM76742.1"/>
    </source>
</evidence>
<evidence type="ECO:0000256" key="5">
    <source>
        <dbReference type="ARBA" id="ARBA00022692"/>
    </source>
</evidence>
<dbReference type="Pfam" id="PF00593">
    <property type="entry name" value="TonB_dep_Rec_b-barrel"/>
    <property type="match status" value="1"/>
</dbReference>
<dbReference type="RefSeq" id="WP_155932329.1">
    <property type="nucleotide sequence ID" value="NZ_WODC01000001.1"/>
</dbReference>
<dbReference type="SUPFAM" id="SSF56935">
    <property type="entry name" value="Porins"/>
    <property type="match status" value="1"/>
</dbReference>
<feature type="signal peptide" evidence="13">
    <location>
        <begin position="1"/>
        <end position="33"/>
    </location>
</feature>
<keyword evidence="16" id="KW-0675">Receptor</keyword>
<evidence type="ECO:0000256" key="6">
    <source>
        <dbReference type="ARBA" id="ARBA00023004"/>
    </source>
</evidence>
<evidence type="ECO:0000313" key="17">
    <source>
        <dbReference type="Proteomes" id="UP000461162"/>
    </source>
</evidence>
<keyword evidence="6" id="KW-0408">Iron</keyword>
<proteinExistence type="inferred from homology"/>
<dbReference type="PANTHER" id="PTHR32552:SF81">
    <property type="entry name" value="TONB-DEPENDENT OUTER MEMBRANE RECEPTOR"/>
    <property type="match status" value="1"/>
</dbReference>